<dbReference type="InterPro" id="IPR013149">
    <property type="entry name" value="ADH-like_C"/>
</dbReference>
<evidence type="ECO:0000256" key="8">
    <source>
        <dbReference type="ARBA" id="ARBA00039102"/>
    </source>
</evidence>
<evidence type="ECO:0000256" key="13">
    <source>
        <dbReference type="SAM" id="MobiDB-lite"/>
    </source>
</evidence>
<sequence length="364" mass="37900">MSSRSLRAFVLNRPGEYEVQDLPAPTAGPGEVVVDVERVGVCGTDVEFFTGAMAYLHQGHSSYPMRPGHEWAGRVAALGDGVDPGWLGRRVMGDTMLGCGGCRRCLRGHQHVCEERKEVGIRGGQAGALAEQLAVPASSLHALPDSVDAVLGALVEPGGNALRAARAAAPQPGDRALVLGPGTIGLLVAMFLRAAGTEVHLMGATAHSLAFARDLGFEHVWTEGSVPDLPFDAVVDASNAAHLPDVALQLVEPGGRVVYIGLAGEPSRIDTRTLALKDVQAVGVLSASPGLDATIRAYADGTVDPRPLVAATVSLDEAGPVLAGHRPPGAGPGPKIHVDPRLRPGPHRDRDWSPSRTPSGTRTR</sequence>
<evidence type="ECO:0000256" key="10">
    <source>
        <dbReference type="ARBA" id="ARBA00048685"/>
    </source>
</evidence>
<evidence type="ECO:0000256" key="5">
    <source>
        <dbReference type="ARBA" id="ARBA00037678"/>
    </source>
</evidence>
<gene>
    <name evidence="16" type="ORF">AB0E89_16115</name>
</gene>
<evidence type="ECO:0000256" key="6">
    <source>
        <dbReference type="ARBA" id="ARBA00037908"/>
    </source>
</evidence>
<comment type="function">
    <text evidence="5">Catalyzes the oxidation of 2-deoxy-scyllo-inosamine (DOIA) with NAD(+) or NADP(+), forming 3-amino-2,3-dideoxy-scyllo-inosose (amino-DOI).</text>
</comment>
<proteinExistence type="inferred from homology"/>
<evidence type="ECO:0000256" key="7">
    <source>
        <dbReference type="ARBA" id="ARBA00038004"/>
    </source>
</evidence>
<feature type="domain" description="Alcohol dehydrogenase-like C-terminal" evidence="14">
    <location>
        <begin position="184"/>
        <end position="288"/>
    </location>
</feature>
<dbReference type="InterPro" id="IPR050129">
    <property type="entry name" value="Zn_alcohol_dh"/>
</dbReference>
<dbReference type="Pfam" id="PF00107">
    <property type="entry name" value="ADH_zinc_N"/>
    <property type="match status" value="1"/>
</dbReference>
<feature type="compositionally biased region" description="Polar residues" evidence="13">
    <location>
        <begin position="354"/>
        <end position="364"/>
    </location>
</feature>
<evidence type="ECO:0000256" key="1">
    <source>
        <dbReference type="ARBA" id="ARBA00001947"/>
    </source>
</evidence>
<protein>
    <recommendedName>
        <fullName evidence="9">2-deoxy-scyllo-inosamine dehydrogenase</fullName>
        <ecNumber evidence="8">1.1.1.329</ecNumber>
    </recommendedName>
</protein>
<keyword evidence="4" id="KW-0560">Oxidoreductase</keyword>
<feature type="region of interest" description="Disordered" evidence="13">
    <location>
        <begin position="320"/>
        <end position="364"/>
    </location>
</feature>
<evidence type="ECO:0000313" key="17">
    <source>
        <dbReference type="Proteomes" id="UP001550739"/>
    </source>
</evidence>
<comment type="catalytic activity">
    <reaction evidence="11">
        <text>2-deoxy-scyllo-inosamine + NADP(+) = 3-amino-2,3-dideoxy-scyllo-inosose + NADPH + H(+)</text>
        <dbReference type="Rhea" id="RHEA:33879"/>
        <dbReference type="ChEBI" id="CHEBI:15378"/>
        <dbReference type="ChEBI" id="CHEBI:57783"/>
        <dbReference type="ChEBI" id="CHEBI:58349"/>
        <dbReference type="ChEBI" id="CHEBI:65002"/>
        <dbReference type="ChEBI" id="CHEBI:65003"/>
        <dbReference type="EC" id="1.1.1.329"/>
    </reaction>
</comment>
<dbReference type="InterPro" id="IPR036291">
    <property type="entry name" value="NAD(P)-bd_dom_sf"/>
</dbReference>
<keyword evidence="17" id="KW-1185">Reference proteome</keyword>
<dbReference type="Pfam" id="PF08240">
    <property type="entry name" value="ADH_N"/>
    <property type="match status" value="1"/>
</dbReference>
<evidence type="ECO:0000256" key="11">
    <source>
        <dbReference type="ARBA" id="ARBA00049085"/>
    </source>
</evidence>
<dbReference type="SUPFAM" id="SSF51735">
    <property type="entry name" value="NAD(P)-binding Rossmann-fold domains"/>
    <property type="match status" value="1"/>
</dbReference>
<evidence type="ECO:0000313" key="16">
    <source>
        <dbReference type="EMBL" id="MEU3782071.1"/>
    </source>
</evidence>
<reference evidence="16 17" key="1">
    <citation type="submission" date="2024-06" db="EMBL/GenBank/DDBJ databases">
        <title>The Natural Products Discovery Center: Release of the First 8490 Sequenced Strains for Exploring Actinobacteria Biosynthetic Diversity.</title>
        <authorList>
            <person name="Kalkreuter E."/>
            <person name="Kautsar S.A."/>
            <person name="Yang D."/>
            <person name="Bader C.D."/>
            <person name="Teijaro C.N."/>
            <person name="Fluegel L."/>
            <person name="Davis C.M."/>
            <person name="Simpson J.R."/>
            <person name="Lauterbach L."/>
            <person name="Steele A.D."/>
            <person name="Gui C."/>
            <person name="Meng S."/>
            <person name="Li G."/>
            <person name="Viehrig K."/>
            <person name="Ye F."/>
            <person name="Su P."/>
            <person name="Kiefer A.F."/>
            <person name="Nichols A."/>
            <person name="Cepeda A.J."/>
            <person name="Yan W."/>
            <person name="Fan B."/>
            <person name="Jiang Y."/>
            <person name="Adhikari A."/>
            <person name="Zheng C.-J."/>
            <person name="Schuster L."/>
            <person name="Cowan T.M."/>
            <person name="Smanski M.J."/>
            <person name="Chevrette M.G."/>
            <person name="De Carvalho L.P.S."/>
            <person name="Shen B."/>
        </authorList>
    </citation>
    <scope>NUCLEOTIDE SEQUENCE [LARGE SCALE GENOMIC DNA]</scope>
    <source>
        <strain evidence="16 17">NPDC033843</strain>
    </source>
</reference>
<evidence type="ECO:0000259" key="15">
    <source>
        <dbReference type="Pfam" id="PF08240"/>
    </source>
</evidence>
<evidence type="ECO:0000256" key="12">
    <source>
        <dbReference type="RuleBase" id="RU361277"/>
    </source>
</evidence>
<dbReference type="EMBL" id="JBEZVE010000008">
    <property type="protein sequence ID" value="MEU3782071.1"/>
    <property type="molecule type" value="Genomic_DNA"/>
</dbReference>
<dbReference type="PANTHER" id="PTHR43401:SF2">
    <property type="entry name" value="L-THREONINE 3-DEHYDROGENASE"/>
    <property type="match status" value="1"/>
</dbReference>
<dbReference type="Proteomes" id="UP001550739">
    <property type="component" value="Unassembled WGS sequence"/>
</dbReference>
<dbReference type="InterPro" id="IPR013154">
    <property type="entry name" value="ADH-like_N"/>
</dbReference>
<dbReference type="RefSeq" id="WP_361702773.1">
    <property type="nucleotide sequence ID" value="NZ_JBEZVE010000008.1"/>
</dbReference>
<comment type="catalytic activity">
    <reaction evidence="10">
        <text>2-deoxy-scyllo-inosamine + NAD(+) = 3-amino-2,3-dideoxy-scyllo-inosose + NADH + H(+)</text>
        <dbReference type="Rhea" id="RHEA:33883"/>
        <dbReference type="ChEBI" id="CHEBI:15378"/>
        <dbReference type="ChEBI" id="CHEBI:57540"/>
        <dbReference type="ChEBI" id="CHEBI:57945"/>
        <dbReference type="ChEBI" id="CHEBI:65002"/>
        <dbReference type="ChEBI" id="CHEBI:65003"/>
        <dbReference type="EC" id="1.1.1.329"/>
    </reaction>
</comment>
<dbReference type="Gene3D" id="3.40.50.720">
    <property type="entry name" value="NAD(P)-binding Rossmann-like Domain"/>
    <property type="match status" value="1"/>
</dbReference>
<dbReference type="InterPro" id="IPR011032">
    <property type="entry name" value="GroES-like_sf"/>
</dbReference>
<dbReference type="SUPFAM" id="SSF50129">
    <property type="entry name" value="GroES-like"/>
    <property type="match status" value="1"/>
</dbReference>
<evidence type="ECO:0000256" key="9">
    <source>
        <dbReference type="ARBA" id="ARBA00039387"/>
    </source>
</evidence>
<comment type="caution">
    <text evidence="16">The sequence shown here is derived from an EMBL/GenBank/DDBJ whole genome shotgun (WGS) entry which is preliminary data.</text>
</comment>
<evidence type="ECO:0000259" key="14">
    <source>
        <dbReference type="Pfam" id="PF00107"/>
    </source>
</evidence>
<comment type="pathway">
    <text evidence="6">Metabolic intermediate biosynthesis; 2-deoxystreptamine biosynthesis; 2-deoxystreptamine from D-glucose 6-phosphate: step 3/4.</text>
</comment>
<evidence type="ECO:0000256" key="3">
    <source>
        <dbReference type="ARBA" id="ARBA00022833"/>
    </source>
</evidence>
<dbReference type="InterPro" id="IPR002328">
    <property type="entry name" value="ADH_Zn_CS"/>
</dbReference>
<dbReference type="PANTHER" id="PTHR43401">
    <property type="entry name" value="L-THREONINE 3-DEHYDROGENASE"/>
    <property type="match status" value="1"/>
</dbReference>
<comment type="cofactor">
    <cofactor evidence="1 12">
        <name>Zn(2+)</name>
        <dbReference type="ChEBI" id="CHEBI:29105"/>
    </cofactor>
</comment>
<feature type="compositionally biased region" description="Basic and acidic residues" evidence="13">
    <location>
        <begin position="336"/>
        <end position="353"/>
    </location>
</feature>
<comment type="similarity">
    <text evidence="7">Belongs to the zinc-containing alcohol dehydrogenase family. DOIA dehydrogenase subfamily.</text>
</comment>
<evidence type="ECO:0000256" key="2">
    <source>
        <dbReference type="ARBA" id="ARBA00022723"/>
    </source>
</evidence>
<name>A0ABV2ZHQ0_9ACTN</name>
<organism evidence="16 17">
    <name type="scientific">Streptomyces sp. 900129855</name>
    <dbReference type="NCBI Taxonomy" id="3155129"/>
    <lineage>
        <taxon>Bacteria</taxon>
        <taxon>Bacillati</taxon>
        <taxon>Actinomycetota</taxon>
        <taxon>Actinomycetes</taxon>
        <taxon>Kitasatosporales</taxon>
        <taxon>Streptomycetaceae</taxon>
        <taxon>Streptomyces</taxon>
    </lineage>
</organism>
<dbReference type="Gene3D" id="3.90.180.10">
    <property type="entry name" value="Medium-chain alcohol dehydrogenases, catalytic domain"/>
    <property type="match status" value="1"/>
</dbReference>
<accession>A0ABV2ZHQ0</accession>
<feature type="domain" description="Alcohol dehydrogenase-like N-terminal" evidence="15">
    <location>
        <begin position="28"/>
        <end position="145"/>
    </location>
</feature>
<dbReference type="PROSITE" id="PS00059">
    <property type="entry name" value="ADH_ZINC"/>
    <property type="match status" value="1"/>
</dbReference>
<evidence type="ECO:0000256" key="4">
    <source>
        <dbReference type="ARBA" id="ARBA00023002"/>
    </source>
</evidence>
<dbReference type="EC" id="1.1.1.329" evidence="8"/>
<keyword evidence="2 12" id="KW-0479">Metal-binding</keyword>
<keyword evidence="3 12" id="KW-0862">Zinc</keyword>